<accession>A0A6J4SX33</accession>
<name>A0A6J4SX33_9SPHN</name>
<feature type="region of interest" description="Disordered" evidence="1">
    <location>
        <begin position="1"/>
        <end position="82"/>
    </location>
</feature>
<feature type="compositionally biased region" description="Gly residues" evidence="1">
    <location>
        <begin position="30"/>
        <end position="43"/>
    </location>
</feature>
<organism evidence="2">
    <name type="scientific">uncultured Sphingomonadaceae bacterium</name>
    <dbReference type="NCBI Taxonomy" id="169976"/>
    <lineage>
        <taxon>Bacteria</taxon>
        <taxon>Pseudomonadati</taxon>
        <taxon>Pseudomonadota</taxon>
        <taxon>Alphaproteobacteria</taxon>
        <taxon>Sphingomonadales</taxon>
        <taxon>Sphingomonadaceae</taxon>
        <taxon>environmental samples</taxon>
    </lineage>
</organism>
<gene>
    <name evidence="2" type="ORF">AVDCRST_MAG39-1777</name>
</gene>
<dbReference type="AlphaFoldDB" id="A0A6J4SX33"/>
<protein>
    <submittedName>
        <fullName evidence="2">Uncharacterized protein</fullName>
    </submittedName>
</protein>
<feature type="compositionally biased region" description="Polar residues" evidence="1">
    <location>
        <begin position="51"/>
        <end position="66"/>
    </location>
</feature>
<proteinExistence type="predicted"/>
<evidence type="ECO:0000256" key="1">
    <source>
        <dbReference type="SAM" id="MobiDB-lite"/>
    </source>
</evidence>
<dbReference type="EMBL" id="CADCVW010000072">
    <property type="protein sequence ID" value="CAA9507490.1"/>
    <property type="molecule type" value="Genomic_DNA"/>
</dbReference>
<sequence>MIKEPGTETHGEQPFAAPDRGKAARSGSGEVRGSGAGTGGGNPGEDYDQDSAASSGSDPLTDAQASESRENTADKFSGQYDQ</sequence>
<evidence type="ECO:0000313" key="2">
    <source>
        <dbReference type="EMBL" id="CAA9507490.1"/>
    </source>
</evidence>
<reference evidence="2" key="1">
    <citation type="submission" date="2020-02" db="EMBL/GenBank/DDBJ databases">
        <authorList>
            <person name="Meier V. D."/>
        </authorList>
    </citation>
    <scope>NUCLEOTIDE SEQUENCE</scope>
    <source>
        <strain evidence="2">AVDCRST_MAG39</strain>
    </source>
</reference>
<feature type="compositionally biased region" description="Basic and acidic residues" evidence="1">
    <location>
        <begin position="1"/>
        <end position="11"/>
    </location>
</feature>